<dbReference type="EMBL" id="JAFJZO010000035">
    <property type="protein sequence ID" value="KAG5492511.1"/>
    <property type="molecule type" value="Genomic_DNA"/>
</dbReference>
<evidence type="ECO:0000313" key="2">
    <source>
        <dbReference type="EMBL" id="KAG5492511.1"/>
    </source>
</evidence>
<sequence>MAGAAVSFSPASSGGGVHPTRLLRRPQTMKPNPNEATSGQFEKSFEKMTDKIESRLPFRQHHVLHGNIYEQQYGDRSEHDMWLEAQEDLHGREKEKPAARQARSYFSEEDLSPTAMHVRSPQLKVAQNLQRQTYDKKILKTTAEPAAYYYPEMTMREKQVRRWKLIAVWSIVGVGTLTGLRHWGESTRTAG</sequence>
<keyword evidence="3" id="KW-1185">Reference proteome</keyword>
<dbReference type="GeneID" id="94287215"/>
<dbReference type="Proteomes" id="UP000674318">
    <property type="component" value="Chromosome 35"/>
</dbReference>
<name>A0A836HFV0_9TRYP</name>
<dbReference type="AlphaFoldDB" id="A0A836HFV0"/>
<dbReference type="OrthoDB" id="259075at2759"/>
<feature type="region of interest" description="Disordered" evidence="1">
    <location>
        <begin position="1"/>
        <end position="42"/>
    </location>
</feature>
<evidence type="ECO:0000256" key="1">
    <source>
        <dbReference type="SAM" id="MobiDB-lite"/>
    </source>
</evidence>
<dbReference type="KEGG" id="phet:94287215"/>
<protein>
    <submittedName>
        <fullName evidence="2">Uncharacterized protein</fullName>
    </submittedName>
</protein>
<dbReference type="RefSeq" id="XP_067753295.1">
    <property type="nucleotide sequence ID" value="XM_067897138.1"/>
</dbReference>
<accession>A0A836HFV0</accession>
<feature type="compositionally biased region" description="Polar residues" evidence="1">
    <location>
        <begin position="29"/>
        <end position="41"/>
    </location>
</feature>
<evidence type="ECO:0000313" key="3">
    <source>
        <dbReference type="Proteomes" id="UP000674318"/>
    </source>
</evidence>
<comment type="caution">
    <text evidence="2">The sequence shown here is derived from an EMBL/GenBank/DDBJ whole genome shotgun (WGS) entry which is preliminary data.</text>
</comment>
<gene>
    <name evidence="2" type="ORF">JKF63_01089</name>
</gene>
<reference evidence="2 3" key="1">
    <citation type="submission" date="2021-02" db="EMBL/GenBank/DDBJ databases">
        <title>Porcisia hertigi Genome sequencing and assembly.</title>
        <authorList>
            <person name="Almutairi H."/>
            <person name="Gatherer D."/>
        </authorList>
    </citation>
    <scope>NUCLEOTIDE SEQUENCE [LARGE SCALE GENOMIC DNA]</scope>
    <source>
        <strain evidence="2 3">C119</strain>
    </source>
</reference>
<proteinExistence type="predicted"/>
<organism evidence="2 3">
    <name type="scientific">Porcisia hertigi</name>
    <dbReference type="NCBI Taxonomy" id="2761500"/>
    <lineage>
        <taxon>Eukaryota</taxon>
        <taxon>Discoba</taxon>
        <taxon>Euglenozoa</taxon>
        <taxon>Kinetoplastea</taxon>
        <taxon>Metakinetoplastina</taxon>
        <taxon>Trypanosomatida</taxon>
        <taxon>Trypanosomatidae</taxon>
        <taxon>Leishmaniinae</taxon>
        <taxon>Porcisia</taxon>
    </lineage>
</organism>